<dbReference type="Gene3D" id="3.20.20.190">
    <property type="entry name" value="Phosphatidylinositol (PI) phosphodiesterase"/>
    <property type="match status" value="1"/>
</dbReference>
<proteinExistence type="predicted"/>
<dbReference type="AlphaFoldDB" id="A0A067CT67"/>
<dbReference type="GO" id="GO:0005829">
    <property type="term" value="C:cytosol"/>
    <property type="evidence" value="ECO:0007669"/>
    <property type="project" value="TreeGrafter"/>
</dbReference>
<evidence type="ECO:0000313" key="2">
    <source>
        <dbReference type="EMBL" id="KDO29997.1"/>
    </source>
</evidence>
<evidence type="ECO:0000313" key="3">
    <source>
        <dbReference type="Proteomes" id="UP000030745"/>
    </source>
</evidence>
<gene>
    <name evidence="2" type="ORF">SPRG_05186</name>
</gene>
<reference evidence="2 3" key="1">
    <citation type="journal article" date="2013" name="PLoS Genet.">
        <title>Distinctive expansion of potential virulence genes in the genome of the oomycete fish pathogen Saprolegnia parasitica.</title>
        <authorList>
            <person name="Jiang R.H."/>
            <person name="de Bruijn I."/>
            <person name="Haas B.J."/>
            <person name="Belmonte R."/>
            <person name="Lobach L."/>
            <person name="Christie J."/>
            <person name="van den Ackerveken G."/>
            <person name="Bottin A."/>
            <person name="Bulone V."/>
            <person name="Diaz-Moreno S.M."/>
            <person name="Dumas B."/>
            <person name="Fan L."/>
            <person name="Gaulin E."/>
            <person name="Govers F."/>
            <person name="Grenville-Briggs L.J."/>
            <person name="Horner N.R."/>
            <person name="Levin J.Z."/>
            <person name="Mammella M."/>
            <person name="Meijer H.J."/>
            <person name="Morris P."/>
            <person name="Nusbaum C."/>
            <person name="Oome S."/>
            <person name="Phillips A.J."/>
            <person name="van Rooyen D."/>
            <person name="Rzeszutek E."/>
            <person name="Saraiva M."/>
            <person name="Secombes C.J."/>
            <person name="Seidl M.F."/>
            <person name="Snel B."/>
            <person name="Stassen J.H."/>
            <person name="Sykes S."/>
            <person name="Tripathy S."/>
            <person name="van den Berg H."/>
            <person name="Vega-Arreguin J.C."/>
            <person name="Wawra S."/>
            <person name="Young S.K."/>
            <person name="Zeng Q."/>
            <person name="Dieguez-Uribeondo J."/>
            <person name="Russ C."/>
            <person name="Tyler B.M."/>
            <person name="van West P."/>
        </authorList>
    </citation>
    <scope>NUCLEOTIDE SEQUENCE [LARGE SCALE GENOMIC DNA]</scope>
    <source>
        <strain evidence="2 3">CBS 223.65</strain>
    </source>
</reference>
<dbReference type="InterPro" id="IPR030395">
    <property type="entry name" value="GP_PDE_dom"/>
</dbReference>
<dbReference type="GO" id="GO:0008081">
    <property type="term" value="F:phosphoric diester hydrolase activity"/>
    <property type="evidence" value="ECO:0007669"/>
    <property type="project" value="InterPro"/>
</dbReference>
<dbReference type="GeneID" id="24127591"/>
<dbReference type="KEGG" id="spar:SPRG_05186"/>
<dbReference type="InterPro" id="IPR029062">
    <property type="entry name" value="Class_I_gatase-like"/>
</dbReference>
<dbReference type="Proteomes" id="UP000030745">
    <property type="component" value="Unassembled WGS sequence"/>
</dbReference>
<feature type="domain" description="GP-PDE" evidence="1">
    <location>
        <begin position="537"/>
        <end position="839"/>
    </location>
</feature>
<sequence>MLDELAEETTSPDVVAFAPYEATNAHLPPCLSGGAVHVVAEALRLVASIDVSRRILTETSVLTTSAISFLGAWDQRASLLAAYVAHNEARSSEQAALRARATDIQRKWLHVKFRAIDHPARFEPPEIYPYLDADDASAPEVDDDLLTQQIAQYKVALDKRVADTKEARRQEALAVAQQQKVTALRRRREAHAERHRLENIQHRWEYLVNLALRRDHVNRLRRAKSAAVADADDDDDDDDERPTTYLAAKLFVERTLHTATLHAMWAVEMQSLASPPPELVTSDAGPVLRLCMLLCPNPFGAQFSALYQRYFAREGATIGVHFEWRVFDVGQLEFPTVALDEWAHGYLVCGGPGRENASPLWHRSVVAFVAHVVGLHRRVGALGRGHRILAEALGGHVTCASPCRLDWNVFEEKVLSQQSIKTMVYAIPALHGDVVTSVPSAKVATSTPGAAHYVTTFKTKTALSFDGHPECGPFILHMLARYLQAPATDDSSAIPECPWPSGNALVARKLLQHFLVAHKGQEDTESVLSRRLPERRMRVFAHKTADPMLEFVSDTNEYLSFASSENVDVVVLPICLSSDKHPIVFDSTRLESLTDLASVYPSYVHAIPPRVAISDLSLAELKALSSLHASPNASLLKSPRGRGGHAGESNRLQTLTSVLQFIARLNAAQQSSPLEVAFMFPEENDATFSAHDCDRIRVLYTTLSGALRVLHTNMDDAVHVISRDIAFLHTLHKLHPRWRTVLALPRSIATPLRMTVQHDASAIAHFADAILIPKSHPVLLPDQIDSLAQIYHRAGVHVYVDLNDPYPTSLSLVKEHIKCLCLRVDGVFISNPRIALDGFRRFASGHSYVDEVYEDIRQSFSLVAALAEHEKLQRQQEPQAITYAHHAYKFPGSESESWSQRLRHLPPVMDHVAHLVEVDADVEMERQVRGNFCSAPKRTLPARPVTGRPLLLAVTAPVLGASQQVLLSPIVRKTFAVRSASFRSTNAAPSHHLASPHS</sequence>
<dbReference type="SUPFAM" id="SSF52317">
    <property type="entry name" value="Class I glutamine amidotransferase-like"/>
    <property type="match status" value="1"/>
</dbReference>
<evidence type="ECO:0000259" key="1">
    <source>
        <dbReference type="PROSITE" id="PS51704"/>
    </source>
</evidence>
<dbReference type="VEuPathDB" id="FungiDB:SPRG_05186"/>
<keyword evidence="3" id="KW-1185">Reference proteome</keyword>
<dbReference type="InterPro" id="IPR044992">
    <property type="entry name" value="ChyE-like"/>
</dbReference>
<dbReference type="EMBL" id="KK583203">
    <property type="protein sequence ID" value="KDO29997.1"/>
    <property type="molecule type" value="Genomic_DNA"/>
</dbReference>
<accession>A0A067CT67</accession>
<dbReference type="OrthoDB" id="77894at2759"/>
<dbReference type="PANTHER" id="PTHR42695">
    <property type="entry name" value="GLUTAMINE AMIDOTRANSFERASE YLR126C-RELATED"/>
    <property type="match status" value="1"/>
</dbReference>
<dbReference type="Gene3D" id="3.40.50.880">
    <property type="match status" value="1"/>
</dbReference>
<dbReference type="InterPro" id="IPR017946">
    <property type="entry name" value="PLC-like_Pdiesterase_TIM-brl"/>
</dbReference>
<dbReference type="RefSeq" id="XP_012199180.1">
    <property type="nucleotide sequence ID" value="XM_012343790.1"/>
</dbReference>
<dbReference type="OMA" id="HAMWAVE"/>
<protein>
    <recommendedName>
        <fullName evidence="1">GP-PDE domain-containing protein</fullName>
    </recommendedName>
</protein>
<dbReference type="SUPFAM" id="SSF51695">
    <property type="entry name" value="PLC-like phosphodiesterases"/>
    <property type="match status" value="1"/>
</dbReference>
<dbReference type="GO" id="GO:0006629">
    <property type="term" value="P:lipid metabolic process"/>
    <property type="evidence" value="ECO:0007669"/>
    <property type="project" value="InterPro"/>
</dbReference>
<organism evidence="2 3">
    <name type="scientific">Saprolegnia parasitica (strain CBS 223.65)</name>
    <dbReference type="NCBI Taxonomy" id="695850"/>
    <lineage>
        <taxon>Eukaryota</taxon>
        <taxon>Sar</taxon>
        <taxon>Stramenopiles</taxon>
        <taxon>Oomycota</taxon>
        <taxon>Saprolegniomycetes</taxon>
        <taxon>Saprolegniales</taxon>
        <taxon>Saprolegniaceae</taxon>
        <taxon>Saprolegnia</taxon>
    </lineage>
</organism>
<dbReference type="PANTHER" id="PTHR42695:SF5">
    <property type="entry name" value="GLUTAMINE AMIDOTRANSFERASE YLR126C-RELATED"/>
    <property type="match status" value="1"/>
</dbReference>
<dbReference type="PROSITE" id="PS51704">
    <property type="entry name" value="GP_PDE"/>
    <property type="match status" value="1"/>
</dbReference>
<name>A0A067CT67_SAPPC</name>